<feature type="transmembrane region" description="Helical" evidence="8">
    <location>
        <begin position="37"/>
        <end position="60"/>
    </location>
</feature>
<evidence type="ECO:0000256" key="1">
    <source>
        <dbReference type="ARBA" id="ARBA00022448"/>
    </source>
</evidence>
<dbReference type="GO" id="GO:0016020">
    <property type="term" value="C:membrane"/>
    <property type="evidence" value="ECO:0007669"/>
    <property type="project" value="InterPro"/>
</dbReference>
<feature type="transmembrane region" description="Helical" evidence="8">
    <location>
        <begin position="6"/>
        <end position="25"/>
    </location>
</feature>
<evidence type="ECO:0000256" key="8">
    <source>
        <dbReference type="SAM" id="Phobius"/>
    </source>
</evidence>
<evidence type="ECO:0000256" key="5">
    <source>
        <dbReference type="ARBA" id="ARBA00022847"/>
    </source>
</evidence>
<keyword evidence="5" id="KW-0769">Symport</keyword>
<evidence type="ECO:0000256" key="3">
    <source>
        <dbReference type="ARBA" id="ARBA00022519"/>
    </source>
</evidence>
<evidence type="ECO:0000256" key="4">
    <source>
        <dbReference type="ARBA" id="ARBA00022692"/>
    </source>
</evidence>
<feature type="transmembrane region" description="Helical" evidence="8">
    <location>
        <begin position="319"/>
        <end position="340"/>
    </location>
</feature>
<feature type="transmembrane region" description="Helical" evidence="8">
    <location>
        <begin position="287"/>
        <end position="307"/>
    </location>
</feature>
<feature type="transmembrane region" description="Helical" evidence="8">
    <location>
        <begin position="72"/>
        <end position="93"/>
    </location>
</feature>
<keyword evidence="4 8" id="KW-0812">Transmembrane</keyword>
<evidence type="ECO:0000256" key="2">
    <source>
        <dbReference type="ARBA" id="ARBA00022475"/>
    </source>
</evidence>
<dbReference type="EMBL" id="LAZR01021642">
    <property type="protein sequence ID" value="KKL84658.1"/>
    <property type="molecule type" value="Genomic_DNA"/>
</dbReference>
<evidence type="ECO:0000313" key="9">
    <source>
        <dbReference type="EMBL" id="KKL84658.1"/>
    </source>
</evidence>
<feature type="transmembrane region" description="Helical" evidence="8">
    <location>
        <begin position="132"/>
        <end position="153"/>
    </location>
</feature>
<feature type="transmembrane region" description="Helical" evidence="8">
    <location>
        <begin position="259"/>
        <end position="281"/>
    </location>
</feature>
<feature type="transmembrane region" description="Helical" evidence="8">
    <location>
        <begin position="174"/>
        <end position="198"/>
    </location>
</feature>
<feature type="transmembrane region" description="Helical" evidence="8">
    <location>
        <begin position="218"/>
        <end position="239"/>
    </location>
</feature>
<dbReference type="AlphaFoldDB" id="A0A0F9FEG1"/>
<organism evidence="9">
    <name type="scientific">marine sediment metagenome</name>
    <dbReference type="NCBI Taxonomy" id="412755"/>
    <lineage>
        <taxon>unclassified sequences</taxon>
        <taxon>metagenomes</taxon>
        <taxon>ecological metagenomes</taxon>
    </lineage>
</organism>
<evidence type="ECO:0008006" key="10">
    <source>
        <dbReference type="Google" id="ProtNLM"/>
    </source>
</evidence>
<proteinExistence type="predicted"/>
<name>A0A0F9FEG1_9ZZZZ</name>
<keyword evidence="2" id="KW-1003">Cell membrane</keyword>
<protein>
    <recommendedName>
        <fullName evidence="10">EamA domain-containing protein</fullName>
    </recommendedName>
</protein>
<keyword evidence="1" id="KW-0813">Transport</keyword>
<gene>
    <name evidence="9" type="ORF">LCGC14_1962530</name>
</gene>
<feature type="transmembrane region" description="Helical" evidence="8">
    <location>
        <begin position="100"/>
        <end position="120"/>
    </location>
</feature>
<reference evidence="9" key="1">
    <citation type="journal article" date="2015" name="Nature">
        <title>Complex archaea that bridge the gap between prokaryotes and eukaryotes.</title>
        <authorList>
            <person name="Spang A."/>
            <person name="Saw J.H."/>
            <person name="Jorgensen S.L."/>
            <person name="Zaremba-Niedzwiedzka K."/>
            <person name="Martijn J."/>
            <person name="Lind A.E."/>
            <person name="van Eijk R."/>
            <person name="Schleper C."/>
            <person name="Guy L."/>
            <person name="Ettema T.J."/>
        </authorList>
    </citation>
    <scope>NUCLEOTIDE SEQUENCE</scope>
</reference>
<keyword evidence="3" id="KW-0997">Cell inner membrane</keyword>
<evidence type="ECO:0000256" key="7">
    <source>
        <dbReference type="ARBA" id="ARBA00023136"/>
    </source>
</evidence>
<dbReference type="InterPro" id="IPR004673">
    <property type="entry name" value="L-rhamnose-proton_sym_RhaT"/>
</dbReference>
<keyword evidence="7 8" id="KW-0472">Membrane</keyword>
<dbReference type="Pfam" id="PF06379">
    <property type="entry name" value="RhaT"/>
    <property type="match status" value="1"/>
</dbReference>
<dbReference type="GO" id="GO:0015293">
    <property type="term" value="F:symporter activity"/>
    <property type="evidence" value="ECO:0007669"/>
    <property type="project" value="UniProtKB-KW"/>
</dbReference>
<keyword evidence="6 8" id="KW-1133">Transmembrane helix</keyword>
<comment type="caution">
    <text evidence="9">The sequence shown here is derived from an EMBL/GenBank/DDBJ whole genome shotgun (WGS) entry which is preliminary data.</text>
</comment>
<dbReference type="GO" id="GO:0015153">
    <property type="term" value="F:rhamnose transmembrane transporter activity"/>
    <property type="evidence" value="ECO:0007669"/>
    <property type="project" value="InterPro"/>
</dbReference>
<accession>A0A0F9FEG1</accession>
<sequence>MEQLHLGLAVVTLASVLQGSFLVPMTHVRRWPWENSWAVFSLLGMIGFNWALAFVSVPSLRAVYADASLEMFLIPAIFGLFWGLGAVGFGLGVAAVGLALGYAVVMSLVLSLGAFIPMAALYPKEILTAKGITVIVGVAVMVVGMALFGKAGMRKEKEQAQRSGKITKLSTASMKLGLMICIFGGIFSCLPNVGYALSQPLLDLAESHDTSPRWAGNAVWSILLSCGGVVNLAYCGYLFKKNGSLKEYLCPEFLRNLCLMALASLMWMASFSLYGVGAQMMGKWGTVIGWSVFIALSVSVASIWGVVQGEWAGTSRQTRTLMLLGIAILVLTIFILAYGGSLPTAK</sequence>
<evidence type="ECO:0000256" key="6">
    <source>
        <dbReference type="ARBA" id="ARBA00022989"/>
    </source>
</evidence>